<proteinExistence type="predicted"/>
<reference evidence="1" key="1">
    <citation type="journal article" date="2019" name="Sci. Rep.">
        <title>Draft genome of Tanacetum cinerariifolium, the natural source of mosquito coil.</title>
        <authorList>
            <person name="Yamashiro T."/>
            <person name="Shiraishi A."/>
            <person name="Satake H."/>
            <person name="Nakayama K."/>
        </authorList>
    </citation>
    <scope>NUCLEOTIDE SEQUENCE</scope>
</reference>
<organism evidence="1">
    <name type="scientific">Tanacetum cinerariifolium</name>
    <name type="common">Dalmatian daisy</name>
    <name type="synonym">Chrysanthemum cinerariifolium</name>
    <dbReference type="NCBI Taxonomy" id="118510"/>
    <lineage>
        <taxon>Eukaryota</taxon>
        <taxon>Viridiplantae</taxon>
        <taxon>Streptophyta</taxon>
        <taxon>Embryophyta</taxon>
        <taxon>Tracheophyta</taxon>
        <taxon>Spermatophyta</taxon>
        <taxon>Magnoliopsida</taxon>
        <taxon>eudicotyledons</taxon>
        <taxon>Gunneridae</taxon>
        <taxon>Pentapetalae</taxon>
        <taxon>asterids</taxon>
        <taxon>campanulids</taxon>
        <taxon>Asterales</taxon>
        <taxon>Asteraceae</taxon>
        <taxon>Asteroideae</taxon>
        <taxon>Anthemideae</taxon>
        <taxon>Anthemidinae</taxon>
        <taxon>Tanacetum</taxon>
    </lineage>
</organism>
<dbReference type="AlphaFoldDB" id="A0A699GSL0"/>
<evidence type="ECO:0000313" key="1">
    <source>
        <dbReference type="EMBL" id="GEW15093.1"/>
    </source>
</evidence>
<dbReference type="EMBL" id="BKCJ010047010">
    <property type="protein sequence ID" value="GEW15093.1"/>
    <property type="molecule type" value="Genomic_DNA"/>
</dbReference>
<accession>A0A699GSL0</accession>
<protein>
    <submittedName>
        <fullName evidence="1">Uncharacterized protein</fullName>
    </submittedName>
</protein>
<gene>
    <name evidence="1" type="ORF">Tci_187069</name>
</gene>
<sequence>MINEMVVTQHFLANDVDCLKSREGSSRSSKMSKLESPKFNGEDVKGWMYRGENVTRPLYKEAILKSIREVNEDPVVELKNLSMYIDNLPSTIEMNASMFRPKTLANAFSLSNFQEIALALTEQRYTHLLPTPKNTSENIIASYPTKHTTTTLAFLNTQTVTKYPTTTNLPKKWLTQKQITEKRAKGLCFYCDQKYKRGHKCSGQMFVLEVSHDEGEKIEGITDSDVAEEL</sequence>
<name>A0A699GSL0_TANCI</name>
<comment type="caution">
    <text evidence="1">The sequence shown here is derived from an EMBL/GenBank/DDBJ whole genome shotgun (WGS) entry which is preliminary data.</text>
</comment>